<proteinExistence type="predicted"/>
<dbReference type="NCBIfam" id="NF041200">
    <property type="entry name" value="mob_BfmA_Nterm"/>
    <property type="match status" value="1"/>
</dbReference>
<evidence type="ECO:0000313" key="2">
    <source>
        <dbReference type="Proteomes" id="UP000243588"/>
    </source>
</evidence>
<dbReference type="AlphaFoldDB" id="A0A1G8H8S6"/>
<gene>
    <name evidence="1" type="ORF">SAMN05421818_1492</name>
</gene>
<accession>A0A1G8H8S6</accession>
<sequence>MSNVVRIDVSTKLKLDQLKENYRIKTFAEVVEKMTSFIIDNNFDLNRNYTEDWHNVIEKSNDKTLKRIEDVIRIIRNIEKESVIPIRNQVYDMYHNNDANFKADVIDEVKKDLEVNSSTETDIEKYKIELAQIKKSRDLYFNELNNLRPLVNEILNSLSTKSGLMGSKVEATISPERLNELKQLINK</sequence>
<dbReference type="Proteomes" id="UP000243588">
    <property type="component" value="Unassembled WGS sequence"/>
</dbReference>
<evidence type="ECO:0000313" key="1">
    <source>
        <dbReference type="EMBL" id="SDI03068.1"/>
    </source>
</evidence>
<dbReference type="EMBL" id="FNDQ01000049">
    <property type="protein sequence ID" value="SDI03068.1"/>
    <property type="molecule type" value="Genomic_DNA"/>
</dbReference>
<dbReference type="STRING" id="702745.SAMN05421818_1492"/>
<name>A0A1G8H8S6_9FLAO</name>
<dbReference type="RefSeq" id="WP_090410536.1">
    <property type="nucleotide sequence ID" value="NZ_FNDQ01000049.1"/>
</dbReference>
<reference evidence="2" key="1">
    <citation type="submission" date="2016-10" db="EMBL/GenBank/DDBJ databases">
        <authorList>
            <person name="Varghese N."/>
            <person name="Submissions S."/>
        </authorList>
    </citation>
    <scope>NUCLEOTIDE SEQUENCE [LARGE SCALE GENOMIC DNA]</scope>
    <source>
        <strain evidence="2">DSM 23313</strain>
    </source>
</reference>
<organism evidence="1 2">
    <name type="scientific">Myroides phaeus</name>
    <dbReference type="NCBI Taxonomy" id="702745"/>
    <lineage>
        <taxon>Bacteria</taxon>
        <taxon>Pseudomonadati</taxon>
        <taxon>Bacteroidota</taxon>
        <taxon>Flavobacteriia</taxon>
        <taxon>Flavobacteriales</taxon>
        <taxon>Flavobacteriaceae</taxon>
        <taxon>Myroides</taxon>
    </lineage>
</organism>
<dbReference type="InterPro" id="IPR048012">
    <property type="entry name" value="BfmA-like_N"/>
</dbReference>
<protein>
    <submittedName>
        <fullName evidence="1">Uncharacterized protein</fullName>
    </submittedName>
</protein>
<keyword evidence="2" id="KW-1185">Reference proteome</keyword>